<reference evidence="8 9" key="1">
    <citation type="journal article" date="2018" name="Nat. Biotechnol.">
        <title>A standardized bacterial taxonomy based on genome phylogeny substantially revises the tree of life.</title>
        <authorList>
            <person name="Parks D.H."/>
            <person name="Chuvochina M."/>
            <person name="Waite D.W."/>
            <person name="Rinke C."/>
            <person name="Skarshewski A."/>
            <person name="Chaumeil P.A."/>
            <person name="Hugenholtz P."/>
        </authorList>
    </citation>
    <scope>NUCLEOTIDE SEQUENCE [LARGE SCALE GENOMIC DNA]</scope>
    <source>
        <strain evidence="8">UBA11728</strain>
    </source>
</reference>
<dbReference type="SMART" id="SM00729">
    <property type="entry name" value="Elp3"/>
    <property type="match status" value="1"/>
</dbReference>
<comment type="cofactor">
    <cofactor evidence="1">
        <name>[4Fe-4S] cluster</name>
        <dbReference type="ChEBI" id="CHEBI:49883"/>
    </cofactor>
</comment>
<dbReference type="SUPFAM" id="SSF102114">
    <property type="entry name" value="Radical SAM enzymes"/>
    <property type="match status" value="1"/>
</dbReference>
<dbReference type="Pfam" id="PF04055">
    <property type="entry name" value="Radical_SAM"/>
    <property type="match status" value="1"/>
</dbReference>
<evidence type="ECO:0000256" key="3">
    <source>
        <dbReference type="ARBA" id="ARBA00022691"/>
    </source>
</evidence>
<evidence type="ECO:0000256" key="4">
    <source>
        <dbReference type="ARBA" id="ARBA00022723"/>
    </source>
</evidence>
<evidence type="ECO:0000259" key="7">
    <source>
        <dbReference type="PROSITE" id="PS51918"/>
    </source>
</evidence>
<evidence type="ECO:0000313" key="8">
    <source>
        <dbReference type="EMBL" id="HCL02685.1"/>
    </source>
</evidence>
<comment type="caution">
    <text evidence="8">The sequence shown here is derived from an EMBL/GenBank/DDBJ whole genome shotgun (WGS) entry which is preliminary data.</text>
</comment>
<organism evidence="8 9">
    <name type="scientific">Lachnoclostridium phytofermentans</name>
    <dbReference type="NCBI Taxonomy" id="66219"/>
    <lineage>
        <taxon>Bacteria</taxon>
        <taxon>Bacillati</taxon>
        <taxon>Bacillota</taxon>
        <taxon>Clostridia</taxon>
        <taxon>Lachnospirales</taxon>
        <taxon>Lachnospiraceae</taxon>
    </lineage>
</organism>
<dbReference type="GO" id="GO:0051539">
    <property type="term" value="F:4 iron, 4 sulfur cluster binding"/>
    <property type="evidence" value="ECO:0007669"/>
    <property type="project" value="UniProtKB-KW"/>
</dbReference>
<evidence type="ECO:0000256" key="5">
    <source>
        <dbReference type="ARBA" id="ARBA00023004"/>
    </source>
</evidence>
<dbReference type="NCBIfam" id="TIGR01212">
    <property type="entry name" value="TIGR01212 family radical SAM protein"/>
    <property type="match status" value="1"/>
</dbReference>
<protein>
    <submittedName>
        <fullName evidence="8">TIGR01212 family radical SAM protein</fullName>
    </submittedName>
</protein>
<dbReference type="SFLD" id="SFLDG01091">
    <property type="entry name" value="uncharacterized_CHP01210-like"/>
    <property type="match status" value="1"/>
</dbReference>
<keyword evidence="2" id="KW-0004">4Fe-4S</keyword>
<dbReference type="CDD" id="cd01335">
    <property type="entry name" value="Radical_SAM"/>
    <property type="match status" value="1"/>
</dbReference>
<dbReference type="GO" id="GO:0003824">
    <property type="term" value="F:catalytic activity"/>
    <property type="evidence" value="ECO:0007669"/>
    <property type="project" value="InterPro"/>
</dbReference>
<dbReference type="Pfam" id="PF16199">
    <property type="entry name" value="Radical_SAM_C"/>
    <property type="match status" value="1"/>
</dbReference>
<dbReference type="InterPro" id="IPR005911">
    <property type="entry name" value="YhcC-like"/>
</dbReference>
<dbReference type="EMBL" id="DPVV01000321">
    <property type="protein sequence ID" value="HCL02685.1"/>
    <property type="molecule type" value="Genomic_DNA"/>
</dbReference>
<dbReference type="SFLD" id="SFLDS00029">
    <property type="entry name" value="Radical_SAM"/>
    <property type="match status" value="1"/>
</dbReference>
<proteinExistence type="predicted"/>
<dbReference type="PANTHER" id="PTHR11135">
    <property type="entry name" value="HISTONE ACETYLTRANSFERASE-RELATED"/>
    <property type="match status" value="1"/>
</dbReference>
<dbReference type="InterPro" id="IPR013785">
    <property type="entry name" value="Aldolase_TIM"/>
</dbReference>
<evidence type="ECO:0000256" key="2">
    <source>
        <dbReference type="ARBA" id="ARBA00022485"/>
    </source>
</evidence>
<keyword evidence="5" id="KW-0408">Iron</keyword>
<keyword evidence="3" id="KW-0949">S-adenosyl-L-methionine</keyword>
<name>A0A3D2X812_9FIRM</name>
<dbReference type="Proteomes" id="UP000262969">
    <property type="component" value="Unassembled WGS sequence"/>
</dbReference>
<sequence length="313" mass="35470">MNLLQDKHYYSLDTYYKEQFGDKVYKLSLNGGMTCPNRDGTLGTGGCIFCSSGGSGDFATSMNLSITEQIEAAKELVANKAKSNRYVAYFQAYTNTYAPVDYLRSIFTEAIDHEEIVALSIATRPDCLPDEVLMLLSDLNQRKPIYIELGLQTIHENSAKLIRRGYNLPVFEDALDRLSNLNIPVVVHVILGLPGETKEMMLSTIDYLAKHPIHGIKLQLMHILKNTDLEDLYRKDPTLFSLLQLEDYINILSECLEHLPPHIVIHRITGDGPKNLLVAPLWSGNKRHVLNTIQKELKVRNSYQGKYIRTNLE</sequence>
<gene>
    <name evidence="8" type="ORF">DHW61_09795</name>
</gene>
<dbReference type="InterPro" id="IPR006638">
    <property type="entry name" value="Elp3/MiaA/NifB-like_rSAM"/>
</dbReference>
<keyword evidence="6" id="KW-0411">Iron-sulfur</keyword>
<dbReference type="InterPro" id="IPR007197">
    <property type="entry name" value="rSAM"/>
</dbReference>
<keyword evidence="4" id="KW-0479">Metal-binding</keyword>
<dbReference type="PROSITE" id="PS51918">
    <property type="entry name" value="RADICAL_SAM"/>
    <property type="match status" value="1"/>
</dbReference>
<feature type="domain" description="Radical SAM core" evidence="7">
    <location>
        <begin position="19"/>
        <end position="261"/>
    </location>
</feature>
<dbReference type="Gene3D" id="3.20.20.70">
    <property type="entry name" value="Aldolase class I"/>
    <property type="match status" value="1"/>
</dbReference>
<dbReference type="PANTHER" id="PTHR11135:SF1">
    <property type="entry name" value="PROTEIN YHCC"/>
    <property type="match status" value="1"/>
</dbReference>
<dbReference type="SFLD" id="SFLDG01086">
    <property type="entry name" value="elongater_protein-like"/>
    <property type="match status" value="1"/>
</dbReference>
<dbReference type="InterPro" id="IPR039661">
    <property type="entry name" value="ELP3"/>
</dbReference>
<evidence type="ECO:0000256" key="6">
    <source>
        <dbReference type="ARBA" id="ARBA00023014"/>
    </source>
</evidence>
<accession>A0A3D2X812</accession>
<dbReference type="InterPro" id="IPR058240">
    <property type="entry name" value="rSAM_sf"/>
</dbReference>
<dbReference type="InterPro" id="IPR032432">
    <property type="entry name" value="Radical_SAM_C"/>
</dbReference>
<dbReference type="AlphaFoldDB" id="A0A3D2X812"/>
<evidence type="ECO:0000256" key="1">
    <source>
        <dbReference type="ARBA" id="ARBA00001966"/>
    </source>
</evidence>
<evidence type="ECO:0000313" key="9">
    <source>
        <dbReference type="Proteomes" id="UP000262969"/>
    </source>
</evidence>
<dbReference type="GO" id="GO:0046872">
    <property type="term" value="F:metal ion binding"/>
    <property type="evidence" value="ECO:0007669"/>
    <property type="project" value="UniProtKB-KW"/>
</dbReference>